<dbReference type="Gene3D" id="1.25.40.10">
    <property type="entry name" value="Tetratricopeptide repeat domain"/>
    <property type="match status" value="1"/>
</dbReference>
<evidence type="ECO:0000256" key="3">
    <source>
        <dbReference type="PROSITE-ProRule" id="PRU00339"/>
    </source>
</evidence>
<dbReference type="Pfam" id="PF00564">
    <property type="entry name" value="PB1"/>
    <property type="match status" value="1"/>
</dbReference>
<feature type="repeat" description="TPR" evidence="3">
    <location>
        <begin position="45"/>
        <end position="78"/>
    </location>
</feature>
<dbReference type="AlphaFoldDB" id="A0A5J5A3T9"/>
<proteinExistence type="predicted"/>
<dbReference type="EMBL" id="CM018046">
    <property type="protein sequence ID" value="KAA8525523.1"/>
    <property type="molecule type" value="Genomic_DNA"/>
</dbReference>
<evidence type="ECO:0000313" key="6">
    <source>
        <dbReference type="EMBL" id="KAA8525523.1"/>
    </source>
</evidence>
<reference evidence="6 7" key="1">
    <citation type="submission" date="2019-09" db="EMBL/GenBank/DDBJ databases">
        <title>A chromosome-level genome assembly of the Chinese tupelo Nyssa sinensis.</title>
        <authorList>
            <person name="Yang X."/>
            <person name="Kang M."/>
            <person name="Yang Y."/>
            <person name="Xiong H."/>
            <person name="Wang M."/>
            <person name="Zhang Z."/>
            <person name="Wang Z."/>
            <person name="Wu H."/>
            <person name="Ma T."/>
            <person name="Liu J."/>
            <person name="Xi Z."/>
        </authorList>
    </citation>
    <scope>NUCLEOTIDE SEQUENCE [LARGE SCALE GENOMIC DNA]</scope>
    <source>
        <strain evidence="6">J267</strain>
        <tissue evidence="6">Leaf</tissue>
    </source>
</reference>
<dbReference type="SUPFAM" id="SSF54277">
    <property type="entry name" value="CAD &amp; PB1 domains"/>
    <property type="match status" value="1"/>
</dbReference>
<feature type="region of interest" description="Disordered" evidence="4">
    <location>
        <begin position="1"/>
        <end position="34"/>
    </location>
</feature>
<evidence type="ECO:0000256" key="1">
    <source>
        <dbReference type="ARBA" id="ARBA00022737"/>
    </source>
</evidence>
<protein>
    <recommendedName>
        <fullName evidence="5">PB1 domain-containing protein</fullName>
    </recommendedName>
</protein>
<keyword evidence="1" id="KW-0677">Repeat</keyword>
<feature type="compositionally biased region" description="Polar residues" evidence="4">
    <location>
        <begin position="342"/>
        <end position="351"/>
    </location>
</feature>
<evidence type="ECO:0000259" key="5">
    <source>
        <dbReference type="PROSITE" id="PS51745"/>
    </source>
</evidence>
<feature type="region of interest" description="Disordered" evidence="4">
    <location>
        <begin position="335"/>
        <end position="355"/>
    </location>
</feature>
<feature type="compositionally biased region" description="Basic residues" evidence="4">
    <location>
        <begin position="1"/>
        <end position="10"/>
    </location>
</feature>
<dbReference type="InterPro" id="IPR044517">
    <property type="entry name" value="PHOX1-4"/>
</dbReference>
<dbReference type="CDD" id="cd05992">
    <property type="entry name" value="PB1"/>
    <property type="match status" value="1"/>
</dbReference>
<evidence type="ECO:0000313" key="7">
    <source>
        <dbReference type="Proteomes" id="UP000325577"/>
    </source>
</evidence>
<dbReference type="InterPro" id="IPR053793">
    <property type="entry name" value="PB1-like"/>
</dbReference>
<dbReference type="SMART" id="SM00028">
    <property type="entry name" value="TPR"/>
    <property type="match status" value="3"/>
</dbReference>
<dbReference type="InterPro" id="IPR011990">
    <property type="entry name" value="TPR-like_helical_dom_sf"/>
</dbReference>
<keyword evidence="2 3" id="KW-0802">TPR repeat</keyword>
<feature type="domain" description="PB1" evidence="5">
    <location>
        <begin position="241"/>
        <end position="320"/>
    </location>
</feature>
<evidence type="ECO:0000256" key="2">
    <source>
        <dbReference type="ARBA" id="ARBA00022803"/>
    </source>
</evidence>
<dbReference type="Gene3D" id="3.10.20.90">
    <property type="entry name" value="Phosphatidylinositol 3-kinase Catalytic Subunit, Chain A, domain 1"/>
    <property type="match status" value="1"/>
</dbReference>
<dbReference type="OrthoDB" id="2942533at2759"/>
<evidence type="ECO:0000256" key="4">
    <source>
        <dbReference type="SAM" id="MobiDB-lite"/>
    </source>
</evidence>
<dbReference type="InterPro" id="IPR019734">
    <property type="entry name" value="TPR_rpt"/>
</dbReference>
<keyword evidence="7" id="KW-1185">Reference proteome</keyword>
<dbReference type="PROSITE" id="PS50005">
    <property type="entry name" value="TPR"/>
    <property type="match status" value="2"/>
</dbReference>
<feature type="compositionally biased region" description="Basic and acidic residues" evidence="4">
    <location>
        <begin position="25"/>
        <end position="34"/>
    </location>
</feature>
<dbReference type="PANTHER" id="PTHR46183:SF4">
    <property type="entry name" value="PROTEIN PHOX4"/>
    <property type="match status" value="1"/>
</dbReference>
<organism evidence="6 7">
    <name type="scientific">Nyssa sinensis</name>
    <dbReference type="NCBI Taxonomy" id="561372"/>
    <lineage>
        <taxon>Eukaryota</taxon>
        <taxon>Viridiplantae</taxon>
        <taxon>Streptophyta</taxon>
        <taxon>Embryophyta</taxon>
        <taxon>Tracheophyta</taxon>
        <taxon>Spermatophyta</taxon>
        <taxon>Magnoliopsida</taxon>
        <taxon>eudicotyledons</taxon>
        <taxon>Gunneridae</taxon>
        <taxon>Pentapetalae</taxon>
        <taxon>asterids</taxon>
        <taxon>Cornales</taxon>
        <taxon>Nyssaceae</taxon>
        <taxon>Nyssa</taxon>
    </lineage>
</organism>
<dbReference type="SUPFAM" id="SSF48452">
    <property type="entry name" value="TPR-like"/>
    <property type="match status" value="1"/>
</dbReference>
<gene>
    <name evidence="6" type="ORF">F0562_007378</name>
</gene>
<dbReference type="InterPro" id="IPR000270">
    <property type="entry name" value="PB1_dom"/>
</dbReference>
<dbReference type="Proteomes" id="UP000325577">
    <property type="component" value="Linkage Group LG3"/>
</dbReference>
<dbReference type="SMART" id="SM00666">
    <property type="entry name" value="PB1"/>
    <property type="match status" value="1"/>
</dbReference>
<dbReference type="PANTHER" id="PTHR46183">
    <property type="entry name" value="PROTEIN CLMP1"/>
    <property type="match status" value="1"/>
</dbReference>
<accession>A0A5J5A3T9</accession>
<name>A0A5J5A3T9_9ASTE</name>
<sequence length="698" mass="79699">MGKPTGKKNKTGGSKPNDGNVKQSKGSERNSKAFDDDTAVFINMSQELKEEGSRLFQKRDHEGAMLKYEKALKLLPRNHIDVAYLRSNMAACYMQMGLGEYPRAINECNLALEVAPKYSKALLKRARCYEALNRLDLALRDINHVLSIEPNNLTALELADRVKAAIEEKGLNVEDKEIVLPPEYVEPPSASPSFRVVKEQVKKKRNNKFERKKAVEVEEKKAEDKVVVEEKISIKEEKVVTKTIKLVFGEDIRWAQLPLNCDIRLLREIVQDRFPNLNGVLIKYRDQEGDLVTITTTEELRLAEASSDSHGSLRLYIVEVSPDKEPLYERMNNEKEVHKVNTKPSEVTENGNVGKGRELEGPSCIDDWIIQFALLFKNHVGFDSDSYLDLHELGMKLYSEAMEDTVTSEDAQELFAIAAEKFQEMTALAMFNWGNVHMSRARKRPLLIEDGSKELLPAQVRNAYEWAQKEYVMAGLRYEEALKVKPDFYEGLLALGHQQFEQAKLSWYHAIGSKVDLETGPASEVLELYNKAEDSMERGIQMWEESEEQRLNGVSKSDKYRAELKKMGLDELFKERSAAEAAEQAASVRSQIYLLWGTMLYERSVVEFKLALPTWEECLEVSVEKFELAGASPTDIAVMIKNHCSNETALEGFKIDEIVQAWNEMYDANRWQTGVSSFRLEPLFRRRVPKLHSILEHV</sequence>
<dbReference type="PROSITE" id="PS51745">
    <property type="entry name" value="PB1"/>
    <property type="match status" value="1"/>
</dbReference>
<feature type="repeat" description="TPR" evidence="3">
    <location>
        <begin position="119"/>
        <end position="152"/>
    </location>
</feature>